<evidence type="ECO:0000313" key="1">
    <source>
        <dbReference type="EMBL" id="SFV68207.1"/>
    </source>
</evidence>
<gene>
    <name evidence="1" type="ORF">MNB_SM-5-877</name>
</gene>
<dbReference type="InterPro" id="IPR012349">
    <property type="entry name" value="Split_barrel_FMN-bd"/>
</dbReference>
<reference evidence="1" key="1">
    <citation type="submission" date="2016-10" db="EMBL/GenBank/DDBJ databases">
        <authorList>
            <person name="de Groot N.N."/>
        </authorList>
    </citation>
    <scope>NUCLEOTIDE SEQUENCE</scope>
</reference>
<organism evidence="1">
    <name type="scientific">hydrothermal vent metagenome</name>
    <dbReference type="NCBI Taxonomy" id="652676"/>
    <lineage>
        <taxon>unclassified sequences</taxon>
        <taxon>metagenomes</taxon>
        <taxon>ecological metagenomes</taxon>
    </lineage>
</organism>
<accession>A0A1W1CR96</accession>
<dbReference type="SUPFAM" id="SSF50475">
    <property type="entry name" value="FMN-binding split barrel"/>
    <property type="match status" value="1"/>
</dbReference>
<dbReference type="Gene3D" id="2.30.110.10">
    <property type="entry name" value="Electron Transport, Fmn-binding Protein, Chain A"/>
    <property type="match status" value="1"/>
</dbReference>
<name>A0A1W1CR96_9ZZZZ</name>
<protein>
    <submittedName>
        <fullName evidence="1">Uncharacterized protein</fullName>
    </submittedName>
</protein>
<proteinExistence type="predicted"/>
<dbReference type="EMBL" id="FPHH01000110">
    <property type="protein sequence ID" value="SFV68207.1"/>
    <property type="molecule type" value="Genomic_DNA"/>
</dbReference>
<sequence length="141" mass="16288">MNGDLEKINDFITQHHVMSLATAVDTQPSVCSAFYIYDLQTHSFIIASSEETLHIEHVKINSNVAGNILLETQEIGKIQGLQFFAKMQVLEDERLKKLYFKRFPYALALLPKLWQIEVSRFKFTDNRLGFGKKIIYEFASL</sequence>
<dbReference type="AlphaFoldDB" id="A0A1W1CR96"/>